<comment type="caution">
    <text evidence="2">The sequence shown here is derived from an EMBL/GenBank/DDBJ whole genome shotgun (WGS) entry which is preliminary data.</text>
</comment>
<keyword evidence="3" id="KW-1185">Reference proteome</keyword>
<dbReference type="EMBL" id="JBHTLX010000020">
    <property type="protein sequence ID" value="MFD1249205.1"/>
    <property type="molecule type" value="Genomic_DNA"/>
</dbReference>
<accession>A0ABW3W291</accession>
<reference evidence="3" key="1">
    <citation type="journal article" date="2019" name="Int. J. Syst. Evol. Microbiol.">
        <title>The Global Catalogue of Microorganisms (GCM) 10K type strain sequencing project: providing services to taxonomists for standard genome sequencing and annotation.</title>
        <authorList>
            <consortium name="The Broad Institute Genomics Platform"/>
            <consortium name="The Broad Institute Genome Sequencing Center for Infectious Disease"/>
            <person name="Wu L."/>
            <person name="Ma J."/>
        </authorList>
    </citation>
    <scope>NUCLEOTIDE SEQUENCE [LARGE SCALE GENOMIC DNA]</scope>
    <source>
        <strain evidence="3">CCUG 52478</strain>
    </source>
</reference>
<evidence type="ECO:0000313" key="3">
    <source>
        <dbReference type="Proteomes" id="UP001597229"/>
    </source>
</evidence>
<feature type="signal peptide" evidence="1">
    <location>
        <begin position="1"/>
        <end position="33"/>
    </location>
</feature>
<dbReference type="Proteomes" id="UP001597229">
    <property type="component" value="Unassembled WGS sequence"/>
</dbReference>
<gene>
    <name evidence="2" type="ORF">ACFQ3F_15515</name>
</gene>
<evidence type="ECO:0000313" key="2">
    <source>
        <dbReference type="EMBL" id="MFD1249205.1"/>
    </source>
</evidence>
<keyword evidence="1" id="KW-0732">Signal</keyword>
<protein>
    <submittedName>
        <fullName evidence="2">Uncharacterized protein</fullName>
    </submittedName>
</protein>
<feature type="chain" id="PRO_5046754462" evidence="1">
    <location>
        <begin position="34"/>
        <end position="242"/>
    </location>
</feature>
<evidence type="ECO:0000256" key="1">
    <source>
        <dbReference type="SAM" id="SignalP"/>
    </source>
</evidence>
<name>A0ABW3W291_9ACTN</name>
<proteinExistence type="predicted"/>
<organism evidence="2 3">
    <name type="scientific">Nocardioides ginsengisoli</name>
    <dbReference type="NCBI Taxonomy" id="363868"/>
    <lineage>
        <taxon>Bacteria</taxon>
        <taxon>Bacillati</taxon>
        <taxon>Actinomycetota</taxon>
        <taxon>Actinomycetes</taxon>
        <taxon>Propionibacteriales</taxon>
        <taxon>Nocardioidaceae</taxon>
        <taxon>Nocardioides</taxon>
    </lineage>
</organism>
<dbReference type="RefSeq" id="WP_367921788.1">
    <property type="nucleotide sequence ID" value="NZ_BAABAC010000049.1"/>
</dbReference>
<sequence>MKMNSLRRVLLLVVALVASTLSLVGLSSAPASADTFNGTAEVRATVAVRQGGTATVQGRVTFVAPDSQRYYVLAGTATLQQLAYGASAWTTVSSQTITQDTEDLTWTVRPAKNTQYRVVYSGGTYTWPDSSTDSWNPATSAAVTVGVARNLNDKYTKRTHVFQGKVAAYGRKIVVIQKSTCADPKSASCKWKTYKKLRTSAKGAWSLKLPFNRTNTHFRAVVKAGSGYITSYSTWVISTRRY</sequence>